<dbReference type="PANTHER" id="PTHR11727">
    <property type="entry name" value="DIMETHYLADENOSINE TRANSFERASE"/>
    <property type="match status" value="1"/>
</dbReference>
<dbReference type="GO" id="GO:0032259">
    <property type="term" value="P:methylation"/>
    <property type="evidence" value="ECO:0007669"/>
    <property type="project" value="UniProtKB-KW"/>
</dbReference>
<keyword evidence="3 7" id="KW-0808">Transferase</keyword>
<evidence type="ECO:0000313" key="10">
    <source>
        <dbReference type="Proteomes" id="UP001278500"/>
    </source>
</evidence>
<proteinExistence type="inferred from homology"/>
<evidence type="ECO:0000256" key="8">
    <source>
        <dbReference type="SAM" id="MobiDB-lite"/>
    </source>
</evidence>
<keyword evidence="7" id="KW-0698">rRNA processing</keyword>
<comment type="caution">
    <text evidence="9">The sequence shown here is derived from an EMBL/GenBank/DDBJ whole genome shotgun (WGS) entry which is preliminary data.</text>
</comment>
<dbReference type="GO" id="GO:0034245">
    <property type="term" value="C:mitochondrial DNA-directed RNA polymerase complex"/>
    <property type="evidence" value="ECO:0007669"/>
    <property type="project" value="TreeGrafter"/>
</dbReference>
<dbReference type="SUPFAM" id="SSF53335">
    <property type="entry name" value="S-adenosyl-L-methionine-dependent methyltransferases"/>
    <property type="match status" value="1"/>
</dbReference>
<sequence>MLSTVGNNAVRRNFGLGQAPCLSSIITTATFLSATRAQWHARRAYQTTKALEAKKSAAGQMMFEAMGILQSVGVADPAAQAKPKRTRTRKAKAAEEDVGGAKEVVETQEEPEKPKRGRPKKVADSTKDGEEVGVENGEESKKKGVKRPRKNKPETDDTEDGEVAAKYKTVKKRAATGTAVKKMPLKPAKITRSDEQSMLRPCVDPMQEQLYDTELWGWLDYGRNSAKGLAPPHLRKCDRTRVNVTSEEMVDDILEYMKPTLTRHEGCDIIDLNPGAGVWSTKLNDLLKPRTHLLLEPDANFYKPMLEPLLDREGTKLVAKDGVVWAELLSVLTPEYLPHQKEHHYSADDVPERNDTLLVTANLGSYPKRRYSNFPSATAMILYQFNHAIRSGALFQKYGLVRMLLWLDDEDKAAILPRMAQRRRRVAVDAELNCESITHVAGPDYSDVDPSKRLWFHRDPNIDRSSALTALQRMRDAGIQTPPGRETKLLREISQNPDDVVAAGETPLIYDFRHQEAFEKLERDFEDGKIEIGSKEHKSMVRMRVQIGSANKRFSNIHTNMAEFLRLMDDYRLAKANQADEKALKTIMDRYKEWEKTFIALGSTACGDWFVQRDNLHLWNQKSMHWDRRAIEPLVISKDEFFPHVPLSLLDIQPKAAHRVLRSMGPNSDRSGDMADLLMRSLMIYTNSPMRTVFDRLAPGASESVYPKCHSLVDPEQGGVPFPGAAEITVRGMSARQYEDVLEQWMKWPFRPRLEDLISQLSDEYKDAEGEDGGKFGGVSPEF</sequence>
<feature type="compositionally biased region" description="Basic and acidic residues" evidence="8">
    <location>
        <begin position="121"/>
        <end position="130"/>
    </location>
</feature>
<gene>
    <name evidence="9" type="ORF">B0H65DRAFT_491873</name>
</gene>
<reference evidence="9" key="2">
    <citation type="submission" date="2023-06" db="EMBL/GenBank/DDBJ databases">
        <authorList>
            <consortium name="Lawrence Berkeley National Laboratory"/>
            <person name="Haridas S."/>
            <person name="Hensen N."/>
            <person name="Bonometti L."/>
            <person name="Westerberg I."/>
            <person name="Brannstrom I.O."/>
            <person name="Guillou S."/>
            <person name="Cros-Aarteil S."/>
            <person name="Calhoun S."/>
            <person name="Kuo A."/>
            <person name="Mondo S."/>
            <person name="Pangilinan J."/>
            <person name="Riley R."/>
            <person name="Labutti K."/>
            <person name="Andreopoulos B."/>
            <person name="Lipzen A."/>
            <person name="Chen C."/>
            <person name="Yanf M."/>
            <person name="Daum C."/>
            <person name="Ng V."/>
            <person name="Clum A."/>
            <person name="Steindorff A."/>
            <person name="Ohm R."/>
            <person name="Martin F."/>
            <person name="Silar P."/>
            <person name="Natvig D."/>
            <person name="Lalanne C."/>
            <person name="Gautier V."/>
            <person name="Ament-Velasquez S.L."/>
            <person name="Kruys A."/>
            <person name="Hutchinson M.I."/>
            <person name="Powell A.J."/>
            <person name="Barry K."/>
            <person name="Miller A.N."/>
            <person name="Grigoriev I.V."/>
            <person name="Debuchy R."/>
            <person name="Gladieux P."/>
            <person name="Thoren M.H."/>
            <person name="Johannesson H."/>
        </authorList>
    </citation>
    <scope>NUCLEOTIDE SEQUENCE</scope>
    <source>
        <strain evidence="9">CBS 560.94</strain>
    </source>
</reference>
<keyword evidence="4 7" id="KW-0949">S-adenosyl-L-methionine</keyword>
<accession>A0AAE0JIG3</accession>
<dbReference type="GeneID" id="87864899"/>
<feature type="compositionally biased region" description="Basic and acidic residues" evidence="8">
    <location>
        <begin position="92"/>
        <end position="114"/>
    </location>
</feature>
<keyword evidence="2 7" id="KW-0489">Methyltransferase</keyword>
<dbReference type="GO" id="GO:0008168">
    <property type="term" value="F:methyltransferase activity"/>
    <property type="evidence" value="ECO:0007669"/>
    <property type="project" value="UniProtKB-KW"/>
</dbReference>
<feature type="region of interest" description="Disordered" evidence="8">
    <location>
        <begin position="76"/>
        <end position="165"/>
    </location>
</feature>
<keyword evidence="10" id="KW-1185">Reference proteome</keyword>
<dbReference type="GO" id="GO:0034246">
    <property type="term" value="F:mitochondrial transcription factor activity"/>
    <property type="evidence" value="ECO:0007669"/>
    <property type="project" value="TreeGrafter"/>
</dbReference>
<dbReference type="AlphaFoldDB" id="A0AAE0JIG3"/>
<keyword evidence="5" id="KW-0694">RNA-binding</keyword>
<dbReference type="PANTHER" id="PTHR11727:SF17">
    <property type="entry name" value="DIMETHYLADENOSINE TRANSFERASE 1, MITOCHONDRIAL"/>
    <property type="match status" value="1"/>
</dbReference>
<evidence type="ECO:0000313" key="9">
    <source>
        <dbReference type="EMBL" id="KAK3348149.1"/>
    </source>
</evidence>
<dbReference type="RefSeq" id="XP_062683231.1">
    <property type="nucleotide sequence ID" value="XM_062827745.1"/>
</dbReference>
<dbReference type="Pfam" id="PF00398">
    <property type="entry name" value="RrnaAD"/>
    <property type="match status" value="1"/>
</dbReference>
<evidence type="ECO:0000256" key="1">
    <source>
        <dbReference type="ARBA" id="ARBA00004173"/>
    </source>
</evidence>
<dbReference type="GO" id="GO:0006391">
    <property type="term" value="P:transcription initiation at mitochondrial promoter"/>
    <property type="evidence" value="ECO:0007669"/>
    <property type="project" value="TreeGrafter"/>
</dbReference>
<comment type="similarity">
    <text evidence="7">Belongs to the class I-like SAM-binding methyltransferase superfamily. rRNA adenine N(6)-methyltransferase family.</text>
</comment>
<protein>
    <recommendedName>
        <fullName evidence="7">rRNA adenine N(6)-methyltransferase</fullName>
        <ecNumber evidence="7">2.1.1.-</ecNumber>
    </recommendedName>
</protein>
<evidence type="ECO:0000256" key="2">
    <source>
        <dbReference type="ARBA" id="ARBA00022603"/>
    </source>
</evidence>
<evidence type="ECO:0000256" key="5">
    <source>
        <dbReference type="ARBA" id="ARBA00022884"/>
    </source>
</evidence>
<dbReference type="GO" id="GO:0006364">
    <property type="term" value="P:rRNA processing"/>
    <property type="evidence" value="ECO:0007669"/>
    <property type="project" value="UniProtKB-KW"/>
</dbReference>
<dbReference type="Gene3D" id="1.10.8.100">
    <property type="entry name" value="Ribosomal RNA adenine dimethylase-like, domain 2"/>
    <property type="match status" value="1"/>
</dbReference>
<dbReference type="InterPro" id="IPR023165">
    <property type="entry name" value="rRNA_Ade_diMease-like_C"/>
</dbReference>
<dbReference type="EMBL" id="JAUEPP010000003">
    <property type="protein sequence ID" value="KAK3348149.1"/>
    <property type="molecule type" value="Genomic_DNA"/>
</dbReference>
<evidence type="ECO:0000256" key="4">
    <source>
        <dbReference type="ARBA" id="ARBA00022691"/>
    </source>
</evidence>
<comment type="subcellular location">
    <subcellularLocation>
        <location evidence="1">Mitochondrion</location>
    </subcellularLocation>
</comment>
<dbReference type="Proteomes" id="UP001278500">
    <property type="component" value="Unassembled WGS sequence"/>
</dbReference>
<name>A0AAE0JIG3_9PEZI</name>
<dbReference type="EC" id="2.1.1.-" evidence="7"/>
<evidence type="ECO:0000256" key="7">
    <source>
        <dbReference type="RuleBase" id="RU362106"/>
    </source>
</evidence>
<dbReference type="GO" id="GO:0003723">
    <property type="term" value="F:RNA binding"/>
    <property type="evidence" value="ECO:0007669"/>
    <property type="project" value="UniProtKB-KW"/>
</dbReference>
<dbReference type="GO" id="GO:0005759">
    <property type="term" value="C:mitochondrial matrix"/>
    <property type="evidence" value="ECO:0007669"/>
    <property type="project" value="TreeGrafter"/>
</dbReference>
<evidence type="ECO:0000256" key="6">
    <source>
        <dbReference type="ARBA" id="ARBA00024915"/>
    </source>
</evidence>
<comment type="function">
    <text evidence="6">Mitochondrial transcription factor that confers selective promoter recognition on the core subunit of the yeast mitochondrial RNA polymerase. Interacts with DNA in a non-specific manner.</text>
</comment>
<dbReference type="InterPro" id="IPR029063">
    <property type="entry name" value="SAM-dependent_MTases_sf"/>
</dbReference>
<evidence type="ECO:0000256" key="3">
    <source>
        <dbReference type="ARBA" id="ARBA00022679"/>
    </source>
</evidence>
<reference evidence="9" key="1">
    <citation type="journal article" date="2023" name="Mol. Phylogenet. Evol.">
        <title>Genome-scale phylogeny and comparative genomics of the fungal order Sordariales.</title>
        <authorList>
            <person name="Hensen N."/>
            <person name="Bonometti L."/>
            <person name="Westerberg I."/>
            <person name="Brannstrom I.O."/>
            <person name="Guillou S."/>
            <person name="Cros-Aarteil S."/>
            <person name="Calhoun S."/>
            <person name="Haridas S."/>
            <person name="Kuo A."/>
            <person name="Mondo S."/>
            <person name="Pangilinan J."/>
            <person name="Riley R."/>
            <person name="LaButti K."/>
            <person name="Andreopoulos B."/>
            <person name="Lipzen A."/>
            <person name="Chen C."/>
            <person name="Yan M."/>
            <person name="Daum C."/>
            <person name="Ng V."/>
            <person name="Clum A."/>
            <person name="Steindorff A."/>
            <person name="Ohm R.A."/>
            <person name="Martin F."/>
            <person name="Silar P."/>
            <person name="Natvig D.O."/>
            <person name="Lalanne C."/>
            <person name="Gautier V."/>
            <person name="Ament-Velasquez S.L."/>
            <person name="Kruys A."/>
            <person name="Hutchinson M.I."/>
            <person name="Powell A.J."/>
            <person name="Barry K."/>
            <person name="Miller A.N."/>
            <person name="Grigoriev I.V."/>
            <person name="Debuchy R."/>
            <person name="Gladieux P."/>
            <person name="Hiltunen Thoren M."/>
            <person name="Johannesson H."/>
        </authorList>
    </citation>
    <scope>NUCLEOTIDE SEQUENCE</scope>
    <source>
        <strain evidence="9">CBS 560.94</strain>
    </source>
</reference>
<dbReference type="InterPro" id="IPR001737">
    <property type="entry name" value="KsgA/Erm"/>
</dbReference>
<feature type="compositionally biased region" description="Basic residues" evidence="8">
    <location>
        <begin position="82"/>
        <end position="91"/>
    </location>
</feature>
<organism evidence="9 10">
    <name type="scientific">Neurospora tetraspora</name>
    <dbReference type="NCBI Taxonomy" id="94610"/>
    <lineage>
        <taxon>Eukaryota</taxon>
        <taxon>Fungi</taxon>
        <taxon>Dikarya</taxon>
        <taxon>Ascomycota</taxon>
        <taxon>Pezizomycotina</taxon>
        <taxon>Sordariomycetes</taxon>
        <taxon>Sordariomycetidae</taxon>
        <taxon>Sordariales</taxon>
        <taxon>Sordariaceae</taxon>
        <taxon>Neurospora</taxon>
    </lineage>
</organism>
<dbReference type="Gene3D" id="3.40.50.150">
    <property type="entry name" value="Vaccinia Virus protein VP39"/>
    <property type="match status" value="1"/>
</dbReference>